<keyword evidence="2" id="KW-0547">Nucleotide-binding</keyword>
<evidence type="ECO:0000256" key="1">
    <source>
        <dbReference type="PIRSR" id="PIRSR640198-1"/>
    </source>
</evidence>
<protein>
    <recommendedName>
        <fullName evidence="8">Fido domain-containing protein</fullName>
    </recommendedName>
</protein>
<evidence type="ECO:0000256" key="2">
    <source>
        <dbReference type="PIRSR" id="PIRSR640198-2"/>
    </source>
</evidence>
<dbReference type="EMBL" id="BGZN01000100">
    <property type="protein sequence ID" value="GBR74890.1"/>
    <property type="molecule type" value="Genomic_DNA"/>
</dbReference>
<feature type="active site" evidence="1">
    <location>
        <position position="239"/>
    </location>
</feature>
<evidence type="ECO:0000313" key="7">
    <source>
        <dbReference type="Proteomes" id="UP000269352"/>
    </source>
</evidence>
<sequence length="311" mass="35551">MDNNNTRKYLQEILRSSGWSQELLANKLGVSFKTLNTWVNGRAVPRVKALATIEQVYYDIVGRGSVEADFLNKIKKQALNQKITLKEMLVNQELLDKITLHLTYHTNTIEGSTMTLQDVEDVIFDNKILTNRTTTEQVEARNHKAALYFLLDTLQAKGRKFQWTEELLLAAHLRLLNGIITNAGYYRKHSVRVLGYRAVLANFLKIPFLTNKLLQELNCPAKDIIGSLAKTHAAFEQIHPFSDGNGRLGRLIMFIQALKYGLMPPLIVKERKKAYYKYLEIAQMENKTDLLTLFIAEAILFTNALLNNKPL</sequence>
<dbReference type="GO" id="GO:0003677">
    <property type="term" value="F:DNA binding"/>
    <property type="evidence" value="ECO:0007669"/>
    <property type="project" value="InterPro"/>
</dbReference>
<dbReference type="InterPro" id="IPR040198">
    <property type="entry name" value="Fido_containing"/>
</dbReference>
<dbReference type="InterPro" id="IPR003812">
    <property type="entry name" value="Fido"/>
</dbReference>
<dbReference type="Gene3D" id="1.10.260.40">
    <property type="entry name" value="lambda repressor-like DNA-binding domains"/>
    <property type="match status" value="1"/>
</dbReference>
<dbReference type="InterPro" id="IPR001387">
    <property type="entry name" value="Cro/C1-type_HTH"/>
</dbReference>
<evidence type="ECO:0000259" key="4">
    <source>
        <dbReference type="PROSITE" id="PS50943"/>
    </source>
</evidence>
<dbReference type="AlphaFoldDB" id="A0A388TE45"/>
<keyword evidence="2" id="KW-0067">ATP-binding</keyword>
<dbReference type="PROSITE" id="PS51459">
    <property type="entry name" value="FIDO"/>
    <property type="match status" value="1"/>
</dbReference>
<accession>A0A388TE45</accession>
<evidence type="ECO:0000313" key="6">
    <source>
        <dbReference type="EMBL" id="GBR74890.1"/>
    </source>
</evidence>
<name>A0A388TE45_TERA1</name>
<dbReference type="CDD" id="cd00093">
    <property type="entry name" value="HTH_XRE"/>
    <property type="match status" value="1"/>
</dbReference>
<comment type="caution">
    <text evidence="6">The sequence shown here is derived from an EMBL/GenBank/DDBJ whole genome shotgun (WGS) entry which is preliminary data.</text>
</comment>
<feature type="domain" description="HTH cro/C1-type" evidence="4">
    <location>
        <begin position="10"/>
        <end position="57"/>
    </location>
</feature>
<evidence type="ECO:0000259" key="5">
    <source>
        <dbReference type="PROSITE" id="PS51459"/>
    </source>
</evidence>
<reference evidence="6 7" key="1">
    <citation type="journal article" date="2019" name="ISME J.">
        <title>Genome analyses of uncultured TG2/ZB3 bacteria in 'Margulisbacteria' specifically attached to ectosymbiotic spirochetes of protists in the termite gut.</title>
        <authorList>
            <person name="Utami Y.D."/>
            <person name="Kuwahara H."/>
            <person name="Igai K."/>
            <person name="Murakami T."/>
            <person name="Sugaya K."/>
            <person name="Morikawa T."/>
            <person name="Nagura Y."/>
            <person name="Yuki M."/>
            <person name="Deevong P."/>
            <person name="Inoue T."/>
            <person name="Kihara K."/>
            <person name="Lo N."/>
            <person name="Yamada A."/>
            <person name="Ohkuma M."/>
            <person name="Hongoh Y."/>
        </authorList>
    </citation>
    <scope>NUCLEOTIDE SEQUENCE [LARGE SCALE GENOMIC DNA]</scope>
    <source>
        <strain evidence="6">NkOx7-01</strain>
    </source>
</reference>
<dbReference type="Proteomes" id="UP000269352">
    <property type="component" value="Unassembled WGS sequence"/>
</dbReference>
<feature type="site" description="Important for autoinhibition of adenylyltransferase activity" evidence="3">
    <location>
        <position position="110"/>
    </location>
</feature>
<dbReference type="PROSITE" id="PS50943">
    <property type="entry name" value="HTH_CROC1"/>
    <property type="match status" value="1"/>
</dbReference>
<dbReference type="Pfam" id="PF01381">
    <property type="entry name" value="HTH_3"/>
    <property type="match status" value="1"/>
</dbReference>
<feature type="domain" description="Fido" evidence="5">
    <location>
        <begin position="163"/>
        <end position="297"/>
    </location>
</feature>
<gene>
    <name evidence="6" type="ORF">NO1_1984</name>
</gene>
<feature type="binding site" evidence="2">
    <location>
        <begin position="243"/>
        <end position="250"/>
    </location>
    <ligand>
        <name>ATP</name>
        <dbReference type="ChEBI" id="CHEBI:30616"/>
    </ligand>
</feature>
<dbReference type="InterPro" id="IPR010982">
    <property type="entry name" value="Lambda_DNA-bd_dom_sf"/>
</dbReference>
<dbReference type="Pfam" id="PF02661">
    <property type="entry name" value="Fic"/>
    <property type="match status" value="1"/>
</dbReference>
<dbReference type="SUPFAM" id="SSF140931">
    <property type="entry name" value="Fic-like"/>
    <property type="match status" value="1"/>
</dbReference>
<dbReference type="SMART" id="SM00530">
    <property type="entry name" value="HTH_XRE"/>
    <property type="match status" value="1"/>
</dbReference>
<proteinExistence type="predicted"/>
<dbReference type="PANTHER" id="PTHR13504:SF38">
    <property type="entry name" value="FIDO DOMAIN-CONTAINING PROTEIN"/>
    <property type="match status" value="1"/>
</dbReference>
<evidence type="ECO:0000256" key="3">
    <source>
        <dbReference type="PIRSR" id="PIRSR640198-3"/>
    </source>
</evidence>
<evidence type="ECO:0008006" key="8">
    <source>
        <dbReference type="Google" id="ProtNLM"/>
    </source>
</evidence>
<dbReference type="PANTHER" id="PTHR13504">
    <property type="entry name" value="FIDO DOMAIN-CONTAINING PROTEIN DDB_G0283145"/>
    <property type="match status" value="1"/>
</dbReference>
<organism evidence="6 7">
    <name type="scientific">Termititenax aidoneus</name>
    <dbReference type="NCBI Taxonomy" id="2218524"/>
    <lineage>
        <taxon>Bacteria</taxon>
        <taxon>Bacillati</taxon>
        <taxon>Candidatus Margulisiibacteriota</taxon>
        <taxon>Candidatus Termititenacia</taxon>
        <taxon>Candidatus Termititenacales</taxon>
        <taxon>Candidatus Termititenacaceae</taxon>
        <taxon>Candidatus Termititenax</taxon>
    </lineage>
</organism>
<dbReference type="SUPFAM" id="SSF47413">
    <property type="entry name" value="lambda repressor-like DNA-binding domains"/>
    <property type="match status" value="1"/>
</dbReference>
<keyword evidence="7" id="KW-1185">Reference proteome</keyword>
<dbReference type="InterPro" id="IPR036597">
    <property type="entry name" value="Fido-like_dom_sf"/>
</dbReference>
<dbReference type="GO" id="GO:0005524">
    <property type="term" value="F:ATP binding"/>
    <property type="evidence" value="ECO:0007669"/>
    <property type="project" value="UniProtKB-KW"/>
</dbReference>
<feature type="binding site" evidence="2">
    <location>
        <begin position="275"/>
        <end position="276"/>
    </location>
    <ligand>
        <name>ATP</name>
        <dbReference type="ChEBI" id="CHEBI:30616"/>
    </ligand>
</feature>
<dbReference type="Gene3D" id="1.10.3290.10">
    <property type="entry name" value="Fido-like domain"/>
    <property type="match status" value="1"/>
</dbReference>